<keyword evidence="3" id="KW-1185">Reference proteome</keyword>
<keyword evidence="1" id="KW-0812">Transmembrane</keyword>
<reference evidence="2" key="1">
    <citation type="submission" date="2019-10" db="EMBL/GenBank/DDBJ databases">
        <authorList>
            <consortium name="Genoscope - CEA"/>
            <person name="William W."/>
        </authorList>
    </citation>
    <scope>NUCLEOTIDE SEQUENCE [LARGE SCALE GENOMIC DNA]</scope>
    <source>
        <strain evidence="2">BBR_PRJEB10994</strain>
    </source>
</reference>
<dbReference type="RefSeq" id="WP_156090519.1">
    <property type="nucleotide sequence ID" value="NZ_LR735013.1"/>
</dbReference>
<feature type="transmembrane region" description="Helical" evidence="1">
    <location>
        <begin position="110"/>
        <end position="143"/>
    </location>
</feature>
<evidence type="ECO:0000313" key="2">
    <source>
        <dbReference type="EMBL" id="VXD22047.1"/>
    </source>
</evidence>
<feature type="transmembrane region" description="Helical" evidence="1">
    <location>
        <begin position="12"/>
        <end position="37"/>
    </location>
</feature>
<keyword evidence="1" id="KW-1133">Transmembrane helix</keyword>
<protein>
    <recommendedName>
        <fullName evidence="4">Glycerophosphoryl diester phosphodiesterase membrane domain-containing protein</fullName>
    </recommendedName>
</protein>
<evidence type="ECO:0000256" key="1">
    <source>
        <dbReference type="SAM" id="Phobius"/>
    </source>
</evidence>
<keyword evidence="1" id="KW-0472">Membrane</keyword>
<dbReference type="Proteomes" id="UP000182190">
    <property type="component" value="Unassembled WGS sequence"/>
</dbReference>
<proteinExistence type="predicted"/>
<evidence type="ECO:0008006" key="4">
    <source>
        <dbReference type="Google" id="ProtNLM"/>
    </source>
</evidence>
<evidence type="ECO:0000313" key="3">
    <source>
        <dbReference type="Proteomes" id="UP000182190"/>
    </source>
</evidence>
<dbReference type="EMBL" id="CZCS02000203">
    <property type="protein sequence ID" value="VXD22047.1"/>
    <property type="molecule type" value="Genomic_DNA"/>
</dbReference>
<name>A0A7Z9BXY7_9CYAN</name>
<comment type="caution">
    <text evidence="2">The sequence shown here is derived from an EMBL/GenBank/DDBJ whole genome shotgun (WGS) entry which is preliminary data.</text>
</comment>
<sequence length="243" mass="27018">MINKIREAMGLLSANFILLSSIVLTVWLPGSILLVYLRLYVFPETSGGDELRIFMQEYRVSNAIQLAFEPLYVGAILYAVSQLKQGLSVTYQESMTYAARRSFKVLGTRIGAALIMLPGFIFFVIPGIIIALRFALIDAVVVLEGVAGKSARKLSSQLTQGKRWHILGTIIVTFIGILIAIVIVSLILYLPLLILGKDEHFLIAVINECIINILLIIPTIVLFLFYWEAKNQRTISSSDQDIA</sequence>
<accession>A0A7Z9BXY7</accession>
<feature type="transmembrane region" description="Helical" evidence="1">
    <location>
        <begin position="164"/>
        <end position="189"/>
    </location>
</feature>
<feature type="transmembrane region" description="Helical" evidence="1">
    <location>
        <begin position="201"/>
        <end position="227"/>
    </location>
</feature>
<dbReference type="AlphaFoldDB" id="A0A7Z9BXY7"/>
<gene>
    <name evidence="2" type="ORF">PL9631_610025</name>
</gene>
<organism evidence="2 3">
    <name type="scientific">Planktothrix paucivesiculata PCC 9631</name>
    <dbReference type="NCBI Taxonomy" id="671071"/>
    <lineage>
        <taxon>Bacteria</taxon>
        <taxon>Bacillati</taxon>
        <taxon>Cyanobacteriota</taxon>
        <taxon>Cyanophyceae</taxon>
        <taxon>Oscillatoriophycideae</taxon>
        <taxon>Oscillatoriales</taxon>
        <taxon>Microcoleaceae</taxon>
        <taxon>Planktothrix</taxon>
    </lineage>
</organism>
<dbReference type="OrthoDB" id="465027at2"/>